<proteinExistence type="predicted"/>
<accession>A0A3M9XRG0</accession>
<dbReference type="EMBL" id="QWDD01000001">
    <property type="protein sequence ID" value="RNJ50372.1"/>
    <property type="molecule type" value="Genomic_DNA"/>
</dbReference>
<keyword evidence="2" id="KW-1185">Reference proteome</keyword>
<evidence type="ECO:0000313" key="2">
    <source>
        <dbReference type="Proteomes" id="UP000268623"/>
    </source>
</evidence>
<gene>
    <name evidence="1" type="ORF">D1O30_12990</name>
</gene>
<name>A0A3M9XRG0_9HYPH</name>
<protein>
    <submittedName>
        <fullName evidence="1">Uncharacterized protein</fullName>
    </submittedName>
</protein>
<dbReference type="Proteomes" id="UP000268623">
    <property type="component" value="Unassembled WGS sequence"/>
</dbReference>
<reference evidence="1 2" key="1">
    <citation type="submission" date="2018-08" db="EMBL/GenBank/DDBJ databases">
        <title>Genome sequence of Methylocystis hirsuta CSC1, a methanotroph able to accumulate PHAs.</title>
        <authorList>
            <person name="Bordel S."/>
            <person name="Rodriguez E."/>
            <person name="Gancedo J."/>
            <person name="Munoz R."/>
        </authorList>
    </citation>
    <scope>NUCLEOTIDE SEQUENCE [LARGE SCALE GENOMIC DNA]</scope>
    <source>
        <strain evidence="1 2">CSC1</strain>
    </source>
</reference>
<comment type="caution">
    <text evidence="1">The sequence shown here is derived from an EMBL/GenBank/DDBJ whole genome shotgun (WGS) entry which is preliminary data.</text>
</comment>
<evidence type="ECO:0000313" key="1">
    <source>
        <dbReference type="EMBL" id="RNJ50372.1"/>
    </source>
</evidence>
<organism evidence="1 2">
    <name type="scientific">Methylocystis hirsuta</name>
    <dbReference type="NCBI Taxonomy" id="369798"/>
    <lineage>
        <taxon>Bacteria</taxon>
        <taxon>Pseudomonadati</taxon>
        <taxon>Pseudomonadota</taxon>
        <taxon>Alphaproteobacteria</taxon>
        <taxon>Hyphomicrobiales</taxon>
        <taxon>Methylocystaceae</taxon>
        <taxon>Methylocystis</taxon>
    </lineage>
</organism>
<sequence>MSEPVRSVHLGEYSAIARLVDVRGDGQAEQLGGEWWLRGSFALELLGKTSIGSAFLPSLGHARLEKTNDGWTLAEITKRRFRFTSFVKLPELGGGPWLLFDRATLRSVRGSSSAFFLALADPRVDFVGGADVPPPRTLRYPKAANGAPWCGLWAHSIPGEPLPPDFYVRPFITGFTAYLGEIVPGPVDPWGARLDHVPGMVLQVPNGSWVEFRVWESPRGNPLETKLPFVLNAGGIAEPVKVDFSDSSELSVFDENGEGRQLRLDEIRGGLGWLTTNKFRNQISSLRRRDRGAPDLFRLQADREVLRFHVPLKAPVAASPDEELAQFVYHDRTVEGGWSGSLSALRRHLYFGLQVRGLVFHRAASDRSIARLDASWLRLCLTAVPSYTFEVKAGQVQFSLPPPEIERVGTGALRPISRLVPKIDDDRDSSKRRTLKVPCAGSLVELEAEGNAPPSVISIDSQTNRITFHGPQIEVLPVGSAATPARSDRALELTAAPYDRMIFRPPANDLDTIFKLDSGGLTPVRGAGWLSRFECLAARFNLYDHPGASFVSPGGGSRTRVRWRAPAASTLITTRGPNGKEILAYSVASFVIAYKLVPGFGDWVNKLRDDLITVEIGNLDPPPPWAVDTATDDLLVLFQAEAGPNNSITQFRSFIDRNMANGIEPGENPKDKFDEYVWPLAAGLSIILWRKRQPVPGGGEIADAYVDQIAEFRRTSTGEVPRVRLAIDMGSKNGARPDQLGWSVATWQELKRSVADLAPTLWPRLSDLHGSRLDPSDALWRGFFFRQLPLTLAISKRPNPNTPMGAFFQAINENLLLDYGWKDETGTSFSAAFTPQDPIELLSSAWKDFVRVTLNSFECLGASNTPASASVAISIIFNAIQVDAGGRPTEPLTLDGKFILDLTKGLEFSYFDLVVSSGTLATKSFPGFDQISIVRARSDLRRVALDLELTPDASLSSIFPGLAGGNGRVYASLSLDLEGKEGFDVALVLSTGRPTPLFGIWPAEVTGMRMRFVPASLVEGPFFFLTFRCSLSLGVKGLEAIGAEVILERQGGGDWSLTVQPVSISAQLSLPSFSLGANLNWADDDATGASGPILNDPRLPTLARERAFWGFATLKSEFLHVDGLQLSTRISGQGRVPSWVVAINSRDDVNIGIAKLKEPIVVLASHADLNGSLAKTLQTVETPLVRDLLPPYADPDPVPLRNWLRSWQPSDAVGLMIAASCALHVHDVAASAPSDRTKRTTIVVADSGIARMDAYLKLFGLYDQSIGIVVDFPNKYLAAAFQGPSFSYPPGTNEYHISAGEIALRIGFGEKTVFRLSLGWPIAGDDFSHEDWSKAIEVKWDAAFPLNTFSGGVLVGYDGDLLAFGIALRAGWTKEYSQEIISSKLAKVSASLSVFVGGVIYFRFRSNAFQHFELLTLRSDPLLEDARRAVVDHIKVASLTLNTQTDGRSQDFAAIYELIADDFEAMANSELGVVAVMFAEVDGSASAELLGVTIASIAIRARASFSACGDTHRGVVRVHAEVNFSVSVTIACVTVSGSATIPLDLVNRGECLRAHAQIAPHLAVSG</sequence>